<evidence type="ECO:0000313" key="2">
    <source>
        <dbReference type="EMBL" id="RRT52563.1"/>
    </source>
</evidence>
<sequence length="52" mass="6016">MGCTASRVENEDTVRRCRERHRLIKEAVHSRHHFASAHSDYLRSLRDAAVAL</sequence>
<dbReference type="AlphaFoldDB" id="A0A426YLG3"/>
<feature type="non-terminal residue" evidence="2">
    <location>
        <position position="52"/>
    </location>
</feature>
<proteinExistence type="predicted"/>
<dbReference type="PANTHER" id="PTHR21450:SF9">
    <property type="entry name" value="BZIP DOMAIN CLASS TRANSCRIPTION FACTOR (DUF630 AND DUF632)-RELATED"/>
    <property type="match status" value="1"/>
</dbReference>
<dbReference type="Proteomes" id="UP000287651">
    <property type="component" value="Unassembled WGS sequence"/>
</dbReference>
<evidence type="ECO:0000259" key="1">
    <source>
        <dbReference type="Pfam" id="PF04783"/>
    </source>
</evidence>
<dbReference type="PANTHER" id="PTHR21450">
    <property type="entry name" value="PROTEIN ALTERED PHOSPHATE STARVATION RESPONSE 1"/>
    <property type="match status" value="1"/>
</dbReference>
<protein>
    <recommendedName>
        <fullName evidence="1">DUF630 domain-containing protein</fullName>
    </recommendedName>
</protein>
<feature type="domain" description="DUF630" evidence="1">
    <location>
        <begin position="1"/>
        <end position="52"/>
    </location>
</feature>
<reference evidence="2 3" key="1">
    <citation type="journal article" date="2014" name="Agronomy (Basel)">
        <title>A Draft Genome Sequence for Ensete ventricosum, the Drought-Tolerant Tree Against Hunger.</title>
        <authorList>
            <person name="Harrison J."/>
            <person name="Moore K.A."/>
            <person name="Paszkiewicz K."/>
            <person name="Jones T."/>
            <person name="Grant M."/>
            <person name="Ambacheew D."/>
            <person name="Muzemil S."/>
            <person name="Studholme D.J."/>
        </authorList>
    </citation>
    <scope>NUCLEOTIDE SEQUENCE [LARGE SCALE GENOMIC DNA]</scope>
</reference>
<accession>A0A426YLG3</accession>
<dbReference type="Pfam" id="PF04783">
    <property type="entry name" value="DUF630"/>
    <property type="match status" value="1"/>
</dbReference>
<evidence type="ECO:0000313" key="3">
    <source>
        <dbReference type="Proteomes" id="UP000287651"/>
    </source>
</evidence>
<dbReference type="InterPro" id="IPR006868">
    <property type="entry name" value="DUF630"/>
</dbReference>
<organism evidence="2 3">
    <name type="scientific">Ensete ventricosum</name>
    <name type="common">Abyssinian banana</name>
    <name type="synonym">Musa ensete</name>
    <dbReference type="NCBI Taxonomy" id="4639"/>
    <lineage>
        <taxon>Eukaryota</taxon>
        <taxon>Viridiplantae</taxon>
        <taxon>Streptophyta</taxon>
        <taxon>Embryophyta</taxon>
        <taxon>Tracheophyta</taxon>
        <taxon>Spermatophyta</taxon>
        <taxon>Magnoliopsida</taxon>
        <taxon>Liliopsida</taxon>
        <taxon>Zingiberales</taxon>
        <taxon>Musaceae</taxon>
        <taxon>Ensete</taxon>
    </lineage>
</organism>
<gene>
    <name evidence="2" type="ORF">B296_00030427</name>
</gene>
<dbReference type="EMBL" id="AMZH03011607">
    <property type="protein sequence ID" value="RRT52563.1"/>
    <property type="molecule type" value="Genomic_DNA"/>
</dbReference>
<name>A0A426YLG3_ENSVE</name>
<comment type="caution">
    <text evidence="2">The sequence shown here is derived from an EMBL/GenBank/DDBJ whole genome shotgun (WGS) entry which is preliminary data.</text>
</comment>